<dbReference type="InterPro" id="IPR011118">
    <property type="entry name" value="Tannase/feruloyl_esterase"/>
</dbReference>
<keyword evidence="3" id="KW-0119">Carbohydrate metabolism</keyword>
<dbReference type="Proteomes" id="UP000722485">
    <property type="component" value="Unassembled WGS sequence"/>
</dbReference>
<keyword evidence="7" id="KW-0106">Calcium</keyword>
<dbReference type="SUPFAM" id="SSF53474">
    <property type="entry name" value="alpha/beta-Hydrolases"/>
    <property type="match status" value="1"/>
</dbReference>
<keyword evidence="3" id="KW-0858">Xylan degradation</keyword>
<comment type="caution">
    <text evidence="11">The sequence shown here is derived from an EMBL/GenBank/DDBJ whole genome shotgun (WGS) entry which is preliminary data.</text>
</comment>
<name>A0A9P5H234_9HYPO</name>
<keyword evidence="4" id="KW-0479">Metal-binding</keyword>
<keyword evidence="8" id="KW-1015">Disulfide bond</keyword>
<keyword evidence="12" id="KW-1185">Reference proteome</keyword>
<dbReference type="GO" id="GO:0046872">
    <property type="term" value="F:metal ion binding"/>
    <property type="evidence" value="ECO:0007669"/>
    <property type="project" value="UniProtKB-KW"/>
</dbReference>
<evidence type="ECO:0000256" key="1">
    <source>
        <dbReference type="ARBA" id="ARBA00006249"/>
    </source>
</evidence>
<comment type="similarity">
    <text evidence="1 10">Belongs to the tannase family.</text>
</comment>
<keyword evidence="3" id="KW-0624">Polysaccharide degradation</keyword>
<dbReference type="PANTHER" id="PTHR33938:SF15">
    <property type="entry name" value="FERULOYL ESTERASE B-RELATED"/>
    <property type="match status" value="1"/>
</dbReference>
<dbReference type="OrthoDB" id="3039123at2759"/>
<dbReference type="InterPro" id="IPR029058">
    <property type="entry name" value="AB_hydrolase_fold"/>
</dbReference>
<evidence type="ECO:0000313" key="11">
    <source>
        <dbReference type="EMBL" id="KAF7537181.1"/>
    </source>
</evidence>
<sequence>MEPRDIRLKLANATIYDTAFVAAGTNLTFPDDHSTCTTKYQVVRTDICRVSLLVITGSASNVTLEAWLPFDWSGRFLTVGNGGLSGCIKHEDLNYGSSQGFATIGSNNGHNGTSGSPFYKNQGVLEDYAYRSVHLAAVLGKKISQKFYGEEHTKSYYLGCSTGGRQGFKEAQDFPADFDGIVAGAPAFDFNALMYWTGQFYLSTGDAGSATFLSATEWDLVYEDILRQCDDLDGLVDGIIEDPDLCQYRPEALICNATQTDSCLTGKQAATVRAVFSPTYGPDGTLVFPRLQPGANSTERFLSGEPQAYPVDWFRYVINEDPKWDPATLSPDDWTTVSEVNTFGMETWKGDLSEVKKQGTKILHYHGLQDNAITSENSARYYNHVSRTMGLRSDELDEFYRYFRISGLAHCSGGSGANFIGGNLATLAKYDPDENVLAAIVRWVERDVAPDFIMGTKFDDGTNSGEVVLQRKHCKYPSRNVYIGEGYYNSADSWDCV</sequence>
<reference evidence="11" key="1">
    <citation type="submission" date="2020-03" db="EMBL/GenBank/DDBJ databases">
        <title>Draft Genome Sequence of Cylindrodendrum hubeiense.</title>
        <authorList>
            <person name="Buettner E."/>
            <person name="Kellner H."/>
        </authorList>
    </citation>
    <scope>NUCLEOTIDE SEQUENCE</scope>
    <source>
        <strain evidence="11">IHI 201604</strain>
    </source>
</reference>
<evidence type="ECO:0000256" key="4">
    <source>
        <dbReference type="ARBA" id="ARBA00022723"/>
    </source>
</evidence>
<evidence type="ECO:0000313" key="12">
    <source>
        <dbReference type="Proteomes" id="UP000722485"/>
    </source>
</evidence>
<dbReference type="GO" id="GO:0030600">
    <property type="term" value="F:feruloyl esterase activity"/>
    <property type="evidence" value="ECO:0007669"/>
    <property type="project" value="UniProtKB-EC"/>
</dbReference>
<dbReference type="AlphaFoldDB" id="A0A9P5H234"/>
<proteinExistence type="inferred from homology"/>
<dbReference type="Pfam" id="PF07519">
    <property type="entry name" value="Tannase"/>
    <property type="match status" value="1"/>
</dbReference>
<dbReference type="EMBL" id="JAANBB010000644">
    <property type="protein sequence ID" value="KAF7537181.1"/>
    <property type="molecule type" value="Genomic_DNA"/>
</dbReference>
<gene>
    <name evidence="11" type="ORF">G7Z17_g12903</name>
</gene>
<organism evidence="11 12">
    <name type="scientific">Cylindrodendrum hubeiense</name>
    <dbReference type="NCBI Taxonomy" id="595255"/>
    <lineage>
        <taxon>Eukaryota</taxon>
        <taxon>Fungi</taxon>
        <taxon>Dikarya</taxon>
        <taxon>Ascomycota</taxon>
        <taxon>Pezizomycotina</taxon>
        <taxon>Sordariomycetes</taxon>
        <taxon>Hypocreomycetidae</taxon>
        <taxon>Hypocreales</taxon>
        <taxon>Nectriaceae</taxon>
        <taxon>Cylindrodendrum</taxon>
    </lineage>
</organism>
<dbReference type="PANTHER" id="PTHR33938">
    <property type="entry name" value="FERULOYL ESTERASE B-RELATED"/>
    <property type="match status" value="1"/>
</dbReference>
<evidence type="ECO:0000256" key="5">
    <source>
        <dbReference type="ARBA" id="ARBA00022729"/>
    </source>
</evidence>
<keyword evidence="2" id="KW-0719">Serine esterase</keyword>
<dbReference type="EC" id="3.1.1.-" evidence="10"/>
<evidence type="ECO:0000256" key="3">
    <source>
        <dbReference type="ARBA" id="ARBA00022651"/>
    </source>
</evidence>
<evidence type="ECO:0000256" key="7">
    <source>
        <dbReference type="ARBA" id="ARBA00022837"/>
    </source>
</evidence>
<evidence type="ECO:0000256" key="8">
    <source>
        <dbReference type="ARBA" id="ARBA00023157"/>
    </source>
</evidence>
<dbReference type="GO" id="GO:0045493">
    <property type="term" value="P:xylan catabolic process"/>
    <property type="evidence" value="ECO:0007669"/>
    <property type="project" value="UniProtKB-KW"/>
</dbReference>
<comment type="catalytic activity">
    <reaction evidence="9">
        <text>feruloyl-polysaccharide + H2O = ferulate + polysaccharide.</text>
        <dbReference type="EC" id="3.1.1.73"/>
    </reaction>
</comment>
<keyword evidence="6 10" id="KW-0378">Hydrolase</keyword>
<evidence type="ECO:0000256" key="6">
    <source>
        <dbReference type="ARBA" id="ARBA00022801"/>
    </source>
</evidence>
<evidence type="ECO:0000256" key="10">
    <source>
        <dbReference type="RuleBase" id="RU361238"/>
    </source>
</evidence>
<evidence type="ECO:0000256" key="9">
    <source>
        <dbReference type="ARBA" id="ARBA00034075"/>
    </source>
</evidence>
<accession>A0A9P5H234</accession>
<keyword evidence="5" id="KW-0732">Signal</keyword>
<evidence type="ECO:0000256" key="2">
    <source>
        <dbReference type="ARBA" id="ARBA00022487"/>
    </source>
</evidence>
<protein>
    <recommendedName>
        <fullName evidence="10">Carboxylic ester hydrolase</fullName>
        <ecNumber evidence="10">3.1.1.-</ecNumber>
    </recommendedName>
</protein>